<name>A0A098B9C0_DESHA</name>
<dbReference type="AlphaFoldDB" id="A0A098B9C0"/>
<proteinExistence type="predicted"/>
<dbReference type="PATRIC" id="fig|49338.4.peg.5471"/>
<protein>
    <submittedName>
        <fullName evidence="1">Uncharacterized protein</fullName>
    </submittedName>
</protein>
<gene>
    <name evidence="1" type="ORF">DPCES_5084</name>
</gene>
<reference evidence="1" key="1">
    <citation type="submission" date="2014-07" db="EMBL/GenBank/DDBJ databases">
        <authorList>
            <person name="Hornung V.Bastian."/>
        </authorList>
    </citation>
    <scope>NUCLEOTIDE SEQUENCE</scope>
    <source>
        <strain evidence="1">PCE-S</strain>
    </source>
</reference>
<organism evidence="1">
    <name type="scientific">Desulfitobacterium hafniense</name>
    <name type="common">Desulfitobacterium frappieri</name>
    <dbReference type="NCBI Taxonomy" id="49338"/>
    <lineage>
        <taxon>Bacteria</taxon>
        <taxon>Bacillati</taxon>
        <taxon>Bacillota</taxon>
        <taxon>Clostridia</taxon>
        <taxon>Eubacteriales</taxon>
        <taxon>Desulfitobacteriaceae</taxon>
        <taxon>Desulfitobacterium</taxon>
    </lineage>
</organism>
<evidence type="ECO:0000313" key="1">
    <source>
        <dbReference type="EMBL" id="CDX04970.1"/>
    </source>
</evidence>
<sequence>MLKIAIRDNEALIADQIASFVKKSLPDINLCRDIFSDPDNLLYCQEEVLLTSEPLLSLEPQLPRLFPAVTTAISLISLMSNICGGLKSCSLMRPRFLSTVLIGKSPKFHSQNL</sequence>
<accession>A0A098B9C0</accession>
<dbReference type="EMBL" id="LK996017">
    <property type="protein sequence ID" value="CDX04970.1"/>
    <property type="molecule type" value="Genomic_DNA"/>
</dbReference>